<dbReference type="InterPro" id="IPR018247">
    <property type="entry name" value="EF_Hand_1_Ca_BS"/>
</dbReference>
<evidence type="ECO:0000313" key="1">
    <source>
        <dbReference type="EMBL" id="RYJ45761.1"/>
    </source>
</evidence>
<sequence>MIWYSIQDTDIPYTMKKVAVVILAFTSLFTISCKKEEEKPKVKYEESMEVKKAVRKPDSSQIKVADLPVHMEGTKYLIHPVGDMRIYDDNAKTYGSSRMNNVSYAISNYNRYELTGYFENLKFQHIDSTALNPLTDKLVQIQTATYLNTVAERIKKQILVYTLVDSDTNQDGKVDSNDIRSLYISDISGKNFTKLSKDMQELIDWNIIDAQNRLYFRTIEDINKNGAFDKNDKVHYQYCQLNSGEWTVEAYEPVY</sequence>
<evidence type="ECO:0000313" key="2">
    <source>
        <dbReference type="Proteomes" id="UP000289775"/>
    </source>
</evidence>
<dbReference type="Proteomes" id="UP000289775">
    <property type="component" value="Unassembled WGS sequence"/>
</dbReference>
<name>A0A444WIR5_9FLAO</name>
<comment type="caution">
    <text evidence="1">The sequence shown here is derived from an EMBL/GenBank/DDBJ whole genome shotgun (WGS) entry which is preliminary data.</text>
</comment>
<reference evidence="1 2" key="1">
    <citation type="submission" date="2014-12" db="EMBL/GenBank/DDBJ databases">
        <title>Genome sequence of Flavobacterium beibuense RSKm HC5.</title>
        <authorList>
            <person name="Kim J.F."/>
            <person name="Song J.Y."/>
            <person name="Kwak M.-J."/>
            <person name="Lee S.-W."/>
        </authorList>
    </citation>
    <scope>NUCLEOTIDE SEQUENCE [LARGE SCALE GENOMIC DNA]</scope>
    <source>
        <strain evidence="1 2">RSKm HC5</strain>
    </source>
</reference>
<dbReference type="PROSITE" id="PS00018">
    <property type="entry name" value="EF_HAND_1"/>
    <property type="match status" value="1"/>
</dbReference>
<accession>A0A444WIR5</accession>
<dbReference type="AlphaFoldDB" id="A0A444WIR5"/>
<keyword evidence="2" id="KW-1185">Reference proteome</keyword>
<protein>
    <submittedName>
        <fullName evidence="1">Uncharacterized protein</fullName>
    </submittedName>
</protein>
<dbReference type="EMBL" id="JUIW01000001">
    <property type="protein sequence ID" value="RYJ45761.1"/>
    <property type="molecule type" value="Genomic_DNA"/>
</dbReference>
<proteinExistence type="predicted"/>
<organism evidence="1 2">
    <name type="scientific">Flavobacterium beibuense</name>
    <dbReference type="NCBI Taxonomy" id="657326"/>
    <lineage>
        <taxon>Bacteria</taxon>
        <taxon>Pseudomonadati</taxon>
        <taxon>Bacteroidota</taxon>
        <taxon>Flavobacteriia</taxon>
        <taxon>Flavobacteriales</taxon>
        <taxon>Flavobacteriaceae</taxon>
        <taxon>Flavobacterium</taxon>
    </lineage>
</organism>
<gene>
    <name evidence="1" type="ORF">NU09_0353</name>
</gene>